<dbReference type="InterPro" id="IPR042099">
    <property type="entry name" value="ANL_N_sf"/>
</dbReference>
<gene>
    <name evidence="4" type="ORF">WMO46_09130</name>
</gene>
<feature type="coiled-coil region" evidence="2">
    <location>
        <begin position="480"/>
        <end position="507"/>
    </location>
</feature>
<accession>A0ABV1GXG8</accession>
<dbReference type="EMBL" id="JBBMFL010000009">
    <property type="protein sequence ID" value="MEQ2545107.1"/>
    <property type="molecule type" value="Genomic_DNA"/>
</dbReference>
<evidence type="ECO:0000259" key="3">
    <source>
        <dbReference type="Pfam" id="PF00501"/>
    </source>
</evidence>
<dbReference type="PROSITE" id="PS00455">
    <property type="entry name" value="AMP_BINDING"/>
    <property type="match status" value="1"/>
</dbReference>
<dbReference type="InterPro" id="IPR020845">
    <property type="entry name" value="AMP-binding_CS"/>
</dbReference>
<dbReference type="PANTHER" id="PTHR43272">
    <property type="entry name" value="LONG-CHAIN-FATTY-ACID--COA LIGASE"/>
    <property type="match status" value="1"/>
</dbReference>
<dbReference type="InterPro" id="IPR000873">
    <property type="entry name" value="AMP-dep_synth/lig_dom"/>
</dbReference>
<sequence>MTINTLYELARNSVEKFASKIAFSMFEGEDVTYAEAGRRIAKVQEILAGAGLRAGDKVALLSSNMPNWGVCYFAVTSAGMIAVPILPDFSGEELDMIIEHSEAKALLVSDKLFTKLSRDTIERLNVVVRTKNLGVIAQRVREEGSTGIPRPDDLAVIIYTSGTTSKPKGVMLTHAALCAQGAISEAIFPVGGDDTFLSVLPLSHTYECSIGMIYPFSMGARIVYLDRPPTASALMPALRAIRPSVMLIVPLVIEKIYRHQVLAKFNSTRFWRMLYRIGFMRRYLNRMAGKKLLKLFGGRLRFLGIGGAKLDGGAERFLLEAKVPYAIGYGLTETAPLLAGAAPSQVRLGSTGPQAPGVELRLENVNPETRQGEIVARTPSAMVGYFKNPEATKEAFTADGWFRTGDLGEFDKDGWLYIKGRLKNMIVGPGGENIYPEDIETVLNSHVCIADSIVTEQEGRLIALVHFNREEIESMIDDWREEWESKKEAWEAKTEQLKKEIMDFVNAKVNRFSRISEVVEEKEDFIKTPTQKIKRFLYNKSKKEGKTPDQPATGK</sequence>
<comment type="caution">
    <text evidence="4">The sequence shown here is derived from an EMBL/GenBank/DDBJ whole genome shotgun (WGS) entry which is preliminary data.</text>
</comment>
<evidence type="ECO:0000256" key="2">
    <source>
        <dbReference type="SAM" id="Coils"/>
    </source>
</evidence>
<comment type="catalytic activity">
    <reaction evidence="1">
        <text>a long-chain fatty acid + ATP + CoA = a long-chain fatty acyl-CoA + AMP + diphosphate</text>
        <dbReference type="Rhea" id="RHEA:15421"/>
        <dbReference type="ChEBI" id="CHEBI:30616"/>
        <dbReference type="ChEBI" id="CHEBI:33019"/>
        <dbReference type="ChEBI" id="CHEBI:57287"/>
        <dbReference type="ChEBI" id="CHEBI:57560"/>
        <dbReference type="ChEBI" id="CHEBI:83139"/>
        <dbReference type="ChEBI" id="CHEBI:456215"/>
        <dbReference type="EC" id="6.2.1.3"/>
    </reaction>
    <physiologicalReaction direction="left-to-right" evidence="1">
        <dbReference type="Rhea" id="RHEA:15422"/>
    </physiologicalReaction>
</comment>
<dbReference type="Gene3D" id="3.30.300.30">
    <property type="match status" value="1"/>
</dbReference>
<reference evidence="4 5" key="1">
    <citation type="submission" date="2024-03" db="EMBL/GenBank/DDBJ databases">
        <title>Human intestinal bacterial collection.</title>
        <authorList>
            <person name="Pauvert C."/>
            <person name="Hitch T.C.A."/>
            <person name="Clavel T."/>
        </authorList>
    </citation>
    <scope>NUCLEOTIDE SEQUENCE [LARGE SCALE GENOMIC DNA]</scope>
    <source>
        <strain evidence="4 5">CLA-KB-H122</strain>
    </source>
</reference>
<organism evidence="4 5">
    <name type="scientific">Alistipes intestinihominis</name>
    <dbReference type="NCBI Taxonomy" id="3133172"/>
    <lineage>
        <taxon>Bacteria</taxon>
        <taxon>Pseudomonadati</taxon>
        <taxon>Bacteroidota</taxon>
        <taxon>Bacteroidia</taxon>
        <taxon>Bacteroidales</taxon>
        <taxon>Rikenellaceae</taxon>
        <taxon>Alistipes</taxon>
    </lineage>
</organism>
<dbReference type="SUPFAM" id="SSF56801">
    <property type="entry name" value="Acetyl-CoA synthetase-like"/>
    <property type="match status" value="1"/>
</dbReference>
<dbReference type="RefSeq" id="WP_278964044.1">
    <property type="nucleotide sequence ID" value="NZ_JBBMFL010000009.1"/>
</dbReference>
<evidence type="ECO:0000313" key="4">
    <source>
        <dbReference type="EMBL" id="MEQ2545107.1"/>
    </source>
</evidence>
<protein>
    <submittedName>
        <fullName evidence="4">AMP-binding protein</fullName>
    </submittedName>
</protein>
<dbReference type="Pfam" id="PF00501">
    <property type="entry name" value="AMP-binding"/>
    <property type="match status" value="1"/>
</dbReference>
<proteinExistence type="predicted"/>
<feature type="domain" description="AMP-dependent synthetase/ligase" evidence="3">
    <location>
        <begin position="12"/>
        <end position="386"/>
    </location>
</feature>
<dbReference type="Proteomes" id="UP001460202">
    <property type="component" value="Unassembled WGS sequence"/>
</dbReference>
<name>A0ABV1GXG8_9BACT</name>
<keyword evidence="2" id="KW-0175">Coiled coil</keyword>
<dbReference type="Gene3D" id="3.40.50.12780">
    <property type="entry name" value="N-terminal domain of ligase-like"/>
    <property type="match status" value="1"/>
</dbReference>
<evidence type="ECO:0000313" key="5">
    <source>
        <dbReference type="Proteomes" id="UP001460202"/>
    </source>
</evidence>
<evidence type="ECO:0000256" key="1">
    <source>
        <dbReference type="ARBA" id="ARBA00024484"/>
    </source>
</evidence>
<keyword evidence="5" id="KW-1185">Reference proteome</keyword>
<dbReference type="InterPro" id="IPR045851">
    <property type="entry name" value="AMP-bd_C_sf"/>
</dbReference>
<dbReference type="PANTHER" id="PTHR43272:SF52">
    <property type="entry name" value="AMP-DEPENDENT SYNTHETASE_LIGASE DOMAIN-CONTAINING PROTEIN"/>
    <property type="match status" value="1"/>
</dbReference>